<protein>
    <recommendedName>
        <fullName evidence="4">Secreted protein</fullName>
    </recommendedName>
</protein>
<accession>A0A8H7DC29</accession>
<organism evidence="2 3">
    <name type="scientific">Mycena venus</name>
    <dbReference type="NCBI Taxonomy" id="2733690"/>
    <lineage>
        <taxon>Eukaryota</taxon>
        <taxon>Fungi</taxon>
        <taxon>Dikarya</taxon>
        <taxon>Basidiomycota</taxon>
        <taxon>Agaricomycotina</taxon>
        <taxon>Agaricomycetes</taxon>
        <taxon>Agaricomycetidae</taxon>
        <taxon>Agaricales</taxon>
        <taxon>Marasmiineae</taxon>
        <taxon>Mycenaceae</taxon>
        <taxon>Mycena</taxon>
    </lineage>
</organism>
<evidence type="ECO:0008006" key="4">
    <source>
        <dbReference type="Google" id="ProtNLM"/>
    </source>
</evidence>
<evidence type="ECO:0000313" key="3">
    <source>
        <dbReference type="Proteomes" id="UP000620124"/>
    </source>
</evidence>
<dbReference type="Proteomes" id="UP000620124">
    <property type="component" value="Unassembled WGS sequence"/>
</dbReference>
<dbReference type="AlphaFoldDB" id="A0A8H7DC29"/>
<keyword evidence="1" id="KW-0732">Signal</keyword>
<feature type="signal peptide" evidence="1">
    <location>
        <begin position="1"/>
        <end position="24"/>
    </location>
</feature>
<feature type="chain" id="PRO_5034292852" description="Secreted protein" evidence="1">
    <location>
        <begin position="25"/>
        <end position="90"/>
    </location>
</feature>
<sequence>MAVIFLFEAGRLLILLVVFRGSQMASLAEMNLLDHLLELESIALDQLGLNCAVWPPPAMVAAHSRSVDFVTIKRIAPFPPLVPQAVSSVK</sequence>
<reference evidence="2" key="1">
    <citation type="submission" date="2020-05" db="EMBL/GenBank/DDBJ databases">
        <title>Mycena genomes resolve the evolution of fungal bioluminescence.</title>
        <authorList>
            <person name="Tsai I.J."/>
        </authorList>
    </citation>
    <scope>NUCLEOTIDE SEQUENCE</scope>
    <source>
        <strain evidence="2">CCC161011</strain>
    </source>
</reference>
<comment type="caution">
    <text evidence="2">The sequence shown here is derived from an EMBL/GenBank/DDBJ whole genome shotgun (WGS) entry which is preliminary data.</text>
</comment>
<keyword evidence="3" id="KW-1185">Reference proteome</keyword>
<evidence type="ECO:0000313" key="2">
    <source>
        <dbReference type="EMBL" id="KAF7366161.1"/>
    </source>
</evidence>
<proteinExistence type="predicted"/>
<dbReference type="EMBL" id="JACAZI010000003">
    <property type="protein sequence ID" value="KAF7366161.1"/>
    <property type="molecule type" value="Genomic_DNA"/>
</dbReference>
<evidence type="ECO:0000256" key="1">
    <source>
        <dbReference type="SAM" id="SignalP"/>
    </source>
</evidence>
<name>A0A8H7DC29_9AGAR</name>
<gene>
    <name evidence="2" type="ORF">MVEN_00493100</name>
</gene>